<comment type="caution">
    <text evidence="1">The sequence shown here is derived from an EMBL/GenBank/DDBJ whole genome shotgun (WGS) entry which is preliminary data.</text>
</comment>
<accession>A0A4Y2BUF4</accession>
<dbReference type="EMBL" id="BGPR01000109">
    <property type="protein sequence ID" value="GBL95217.1"/>
    <property type="molecule type" value="Genomic_DNA"/>
</dbReference>
<dbReference type="AlphaFoldDB" id="A0A4Y2BUF4"/>
<organism evidence="1 2">
    <name type="scientific">Araneus ventricosus</name>
    <name type="common">Orbweaver spider</name>
    <name type="synonym">Epeira ventricosa</name>
    <dbReference type="NCBI Taxonomy" id="182803"/>
    <lineage>
        <taxon>Eukaryota</taxon>
        <taxon>Metazoa</taxon>
        <taxon>Ecdysozoa</taxon>
        <taxon>Arthropoda</taxon>
        <taxon>Chelicerata</taxon>
        <taxon>Arachnida</taxon>
        <taxon>Araneae</taxon>
        <taxon>Araneomorphae</taxon>
        <taxon>Entelegynae</taxon>
        <taxon>Araneoidea</taxon>
        <taxon>Araneidae</taxon>
        <taxon>Araneus</taxon>
    </lineage>
</organism>
<evidence type="ECO:0000313" key="2">
    <source>
        <dbReference type="Proteomes" id="UP000499080"/>
    </source>
</evidence>
<reference evidence="1 2" key="1">
    <citation type="journal article" date="2019" name="Sci. Rep.">
        <title>Orb-weaving spider Araneus ventricosus genome elucidates the spidroin gene catalogue.</title>
        <authorList>
            <person name="Kono N."/>
            <person name="Nakamura H."/>
            <person name="Ohtoshi R."/>
            <person name="Moran D.A.P."/>
            <person name="Shinohara A."/>
            <person name="Yoshida Y."/>
            <person name="Fujiwara M."/>
            <person name="Mori M."/>
            <person name="Tomita M."/>
            <person name="Arakawa K."/>
        </authorList>
    </citation>
    <scope>NUCLEOTIDE SEQUENCE [LARGE SCALE GENOMIC DNA]</scope>
</reference>
<sequence>MARGLGQLNGSKERCEVNNVNSPGARYALPSTYTHSTDREPFSFRARGYTVSIMPFQIYRALTTSQTNIETQPALPNPLFHNSEQEVFEASLMNLRYMEGILRMTMRRQIVGHHKKEYYNEEDFHLARKPSDVAMATIVPGNGVEPL</sequence>
<keyword evidence="2" id="KW-1185">Reference proteome</keyword>
<dbReference type="Proteomes" id="UP000499080">
    <property type="component" value="Unassembled WGS sequence"/>
</dbReference>
<name>A0A4Y2BUF4_ARAVE</name>
<gene>
    <name evidence="1" type="ORF">AVEN_253543_1</name>
</gene>
<proteinExistence type="predicted"/>
<evidence type="ECO:0000313" key="1">
    <source>
        <dbReference type="EMBL" id="GBL95217.1"/>
    </source>
</evidence>
<protein>
    <submittedName>
        <fullName evidence="1">Uncharacterized protein</fullName>
    </submittedName>
</protein>